<accession>A0A101CHB1</accession>
<comment type="caution">
    <text evidence="1">The sequence shown here is derived from an EMBL/GenBank/DDBJ whole genome shotgun (WGS) entry which is preliminary data.</text>
</comment>
<dbReference type="AlphaFoldDB" id="A0A101CHB1"/>
<proteinExistence type="predicted"/>
<dbReference type="Proteomes" id="UP000054388">
    <property type="component" value="Unassembled WGS sequence"/>
</dbReference>
<organism evidence="1 2">
    <name type="scientific">Chryseobacterium aquaticum subsp. greenlandense</name>
    <dbReference type="NCBI Taxonomy" id="345663"/>
    <lineage>
        <taxon>Bacteria</taxon>
        <taxon>Pseudomonadati</taxon>
        <taxon>Bacteroidota</taxon>
        <taxon>Flavobacteriia</taxon>
        <taxon>Flavobacteriales</taxon>
        <taxon>Weeksellaceae</taxon>
        <taxon>Chryseobacterium group</taxon>
        <taxon>Chryseobacterium</taxon>
    </lineage>
</organism>
<gene>
    <name evidence="1" type="ORF">AR686_06620</name>
</gene>
<evidence type="ECO:0000313" key="1">
    <source>
        <dbReference type="EMBL" id="KUJ56243.1"/>
    </source>
</evidence>
<evidence type="ECO:0000313" key="2">
    <source>
        <dbReference type="Proteomes" id="UP000054388"/>
    </source>
</evidence>
<sequence>MIVSLKKYLTKIAKKNKPGQMSWFAWLEVGDIYLRFPYLFPVIEFFVSSSLIRAALSAFITSGVA</sequence>
<reference evidence="1 2" key="1">
    <citation type="submission" date="2015-10" db="EMBL/GenBank/DDBJ databases">
        <title>Genome sequence of Chryseobacterium greenlandense.</title>
        <authorList>
            <person name="Newman J."/>
            <person name="Fischer K."/>
            <person name="Miller J."/>
        </authorList>
    </citation>
    <scope>NUCLEOTIDE SEQUENCE [LARGE SCALE GENOMIC DNA]</scope>
    <source>
        <strain evidence="1 2">UMB34</strain>
    </source>
</reference>
<dbReference type="EMBL" id="LMAI01000004">
    <property type="protein sequence ID" value="KUJ56243.1"/>
    <property type="molecule type" value="Genomic_DNA"/>
</dbReference>
<protein>
    <submittedName>
        <fullName evidence="1">Uncharacterized protein</fullName>
    </submittedName>
</protein>
<name>A0A101CHB1_9FLAO</name>